<reference evidence="1" key="1">
    <citation type="journal article" date="2021" name="New Phytol.">
        <title>Evolutionary innovations through gain and loss of genes in the ectomycorrhizal Boletales.</title>
        <authorList>
            <person name="Wu G."/>
            <person name="Miyauchi S."/>
            <person name="Morin E."/>
            <person name="Kuo A."/>
            <person name="Drula E."/>
            <person name="Varga T."/>
            <person name="Kohler A."/>
            <person name="Feng B."/>
            <person name="Cao Y."/>
            <person name="Lipzen A."/>
            <person name="Daum C."/>
            <person name="Hundley H."/>
            <person name="Pangilinan J."/>
            <person name="Johnson J."/>
            <person name="Barry K."/>
            <person name="LaButti K."/>
            <person name="Ng V."/>
            <person name="Ahrendt S."/>
            <person name="Min B."/>
            <person name="Choi I.G."/>
            <person name="Park H."/>
            <person name="Plett J.M."/>
            <person name="Magnuson J."/>
            <person name="Spatafora J.W."/>
            <person name="Nagy L.G."/>
            <person name="Henrissat B."/>
            <person name="Grigoriev I.V."/>
            <person name="Yang Z.L."/>
            <person name="Xu J."/>
            <person name="Martin F.M."/>
        </authorList>
    </citation>
    <scope>NUCLEOTIDE SEQUENCE</scope>
    <source>
        <strain evidence="1">KUC20120723A-06</strain>
    </source>
</reference>
<organism evidence="1 2">
    <name type="scientific">Leucogyrophana mollusca</name>
    <dbReference type="NCBI Taxonomy" id="85980"/>
    <lineage>
        <taxon>Eukaryota</taxon>
        <taxon>Fungi</taxon>
        <taxon>Dikarya</taxon>
        <taxon>Basidiomycota</taxon>
        <taxon>Agaricomycotina</taxon>
        <taxon>Agaricomycetes</taxon>
        <taxon>Agaricomycetidae</taxon>
        <taxon>Boletales</taxon>
        <taxon>Boletales incertae sedis</taxon>
        <taxon>Leucogyrophana</taxon>
    </lineage>
</organism>
<keyword evidence="2" id="KW-1185">Reference proteome</keyword>
<dbReference type="EMBL" id="MU266344">
    <property type="protein sequence ID" value="KAH7929150.1"/>
    <property type="molecule type" value="Genomic_DNA"/>
</dbReference>
<evidence type="ECO:0000313" key="2">
    <source>
        <dbReference type="Proteomes" id="UP000790709"/>
    </source>
</evidence>
<dbReference type="Proteomes" id="UP000790709">
    <property type="component" value="Unassembled WGS sequence"/>
</dbReference>
<name>A0ACB8BVI2_9AGAM</name>
<proteinExistence type="predicted"/>
<gene>
    <name evidence="1" type="ORF">BV22DRAFT_1125926</name>
</gene>
<sequence length="549" mass="60196">MPLLKPQPLHSSHRVYLERLEDIGPHDSDVPSSSKVVESRSDRAGDTAPILVSWDSPDDPANPKNWPLWRKNLVTAICCILGMNVTFTSSVPATTYGFVTSEFGVPLETAYLLISVCMAGYVFGPLLWGPGSELYGRRPVFIVTMGMSTLLHLGQSLACNMTTLLVTRFIGSVFGIAPLSNCGGVIADIWGPAQRGLAMSVFMHSVFLGATTLGPIMGGLVVENLGWRWVFWVMTIYAGSCTVIVAIALPETFAPILLREKASAQRLRGADPVRYQSAYAAHEKEDWSFMGIVHQVFRPFRMLAMEPILVLITAYLSLVYGILYALFEAMPVIFVAKRGLSVVNTGFIFAGAGIGCTIGAMVCGYIDRRQVDLITKWDGSPPPERRLYGAMAAGPCLVIGIFWLGWSGQYPMVPWYVPALSMIPIGASITLSFISFFSYVIDTYLMYSASALAGHTVIRSIFAIAFPLFTVQMFTKMGSNWAATLLGLIGLVLTPSPFLFFKYGARIRAKSRFAPCKDSTKTVNYKDMNDGSGIGFEQQREETLNNDIF</sequence>
<comment type="caution">
    <text evidence="1">The sequence shown here is derived from an EMBL/GenBank/DDBJ whole genome shotgun (WGS) entry which is preliminary data.</text>
</comment>
<evidence type="ECO:0000313" key="1">
    <source>
        <dbReference type="EMBL" id="KAH7929150.1"/>
    </source>
</evidence>
<accession>A0ACB8BVI2</accession>
<protein>
    <submittedName>
        <fullName evidence="1">MFS general substrate transporter</fullName>
    </submittedName>
</protein>